<dbReference type="PANTHER" id="PTHR23320:SF128">
    <property type="entry name" value="MEMBRANE-SPANNING 4-DOMAINS SUBFAMILY A MEMBER 4A"/>
    <property type="match status" value="1"/>
</dbReference>
<keyword evidence="8" id="KW-1185">Reference proteome</keyword>
<evidence type="ECO:0000256" key="5">
    <source>
        <dbReference type="ARBA" id="ARBA00023136"/>
    </source>
</evidence>
<feature type="transmembrane region" description="Helical" evidence="6">
    <location>
        <begin position="120"/>
        <end position="139"/>
    </location>
</feature>
<evidence type="ECO:0000256" key="6">
    <source>
        <dbReference type="SAM" id="Phobius"/>
    </source>
</evidence>
<dbReference type="GO" id="GO:0016020">
    <property type="term" value="C:membrane"/>
    <property type="evidence" value="ECO:0007669"/>
    <property type="project" value="UniProtKB-SubCell"/>
</dbReference>
<reference evidence="7" key="1">
    <citation type="submission" date="2025-08" db="UniProtKB">
        <authorList>
            <consortium name="Ensembl"/>
        </authorList>
    </citation>
    <scope>IDENTIFICATION</scope>
</reference>
<name>A0A671QUM7_9TELE</name>
<dbReference type="AlphaFoldDB" id="A0A671QUM7"/>
<dbReference type="InterPro" id="IPR007237">
    <property type="entry name" value="CD20-like"/>
</dbReference>
<evidence type="ECO:0000256" key="4">
    <source>
        <dbReference type="ARBA" id="ARBA00022989"/>
    </source>
</evidence>
<evidence type="ECO:0000313" key="8">
    <source>
        <dbReference type="Proteomes" id="UP000472260"/>
    </source>
</evidence>
<dbReference type="Pfam" id="PF04103">
    <property type="entry name" value="CD20"/>
    <property type="match status" value="1"/>
</dbReference>
<dbReference type="Proteomes" id="UP000472260">
    <property type="component" value="Unassembled WGS sequence"/>
</dbReference>
<evidence type="ECO:0000256" key="1">
    <source>
        <dbReference type="ARBA" id="ARBA00004141"/>
    </source>
</evidence>
<keyword evidence="5 6" id="KW-0472">Membrane</keyword>
<keyword evidence="4 6" id="KW-1133">Transmembrane helix</keyword>
<accession>A0A671QUM7</accession>
<proteinExistence type="inferred from homology"/>
<dbReference type="PANTHER" id="PTHR23320">
    <property type="entry name" value="MEMBRANE-SPANNING 4-DOMAINS SUBFAMILY A MS4A -RELATED"/>
    <property type="match status" value="1"/>
</dbReference>
<feature type="transmembrane region" description="Helical" evidence="6">
    <location>
        <begin position="168"/>
        <end position="192"/>
    </location>
</feature>
<feature type="transmembrane region" description="Helical" evidence="6">
    <location>
        <begin position="54"/>
        <end position="73"/>
    </location>
</feature>
<sequence>MERCKVISTDKTTVVIQINPQEAKDSVIFVDGQQARGTNLNTTLKGFLKAQPKALGTVQIMIGVMVFLLGILHTTNFYKYSAIVVYSGITYWGSFIYISAGSLSVAAQKKLNPCVVKASLGMNVISAITAGLTILLMGIEIASPRSHQNCNYESYYNYDCIKSQVYDLGITGILLVFSILQFIISIFISGFACKATCNTDSTVVNVALNQVNDLVAMILLNKGDYFKYPQSCNACLPLFL</sequence>
<dbReference type="InterPro" id="IPR030417">
    <property type="entry name" value="MS4A"/>
</dbReference>
<organism evidence="7 8">
    <name type="scientific">Sinocyclocheilus anshuiensis</name>
    <dbReference type="NCBI Taxonomy" id="1608454"/>
    <lineage>
        <taxon>Eukaryota</taxon>
        <taxon>Metazoa</taxon>
        <taxon>Chordata</taxon>
        <taxon>Craniata</taxon>
        <taxon>Vertebrata</taxon>
        <taxon>Euteleostomi</taxon>
        <taxon>Actinopterygii</taxon>
        <taxon>Neopterygii</taxon>
        <taxon>Teleostei</taxon>
        <taxon>Ostariophysi</taxon>
        <taxon>Cypriniformes</taxon>
        <taxon>Cyprinidae</taxon>
        <taxon>Cyprininae</taxon>
        <taxon>Sinocyclocheilus</taxon>
    </lineage>
</organism>
<evidence type="ECO:0000256" key="2">
    <source>
        <dbReference type="ARBA" id="ARBA00009565"/>
    </source>
</evidence>
<feature type="transmembrane region" description="Helical" evidence="6">
    <location>
        <begin position="80"/>
        <end position="100"/>
    </location>
</feature>
<comment type="similarity">
    <text evidence="2">Belongs to the MS4A family.</text>
</comment>
<evidence type="ECO:0000313" key="7">
    <source>
        <dbReference type="Ensembl" id="ENSSANP00000074474.1"/>
    </source>
</evidence>
<comment type="subcellular location">
    <subcellularLocation>
        <location evidence="1">Membrane</location>
        <topology evidence="1">Multi-pass membrane protein</topology>
    </subcellularLocation>
</comment>
<reference evidence="7" key="2">
    <citation type="submission" date="2025-09" db="UniProtKB">
        <authorList>
            <consortium name="Ensembl"/>
        </authorList>
    </citation>
    <scope>IDENTIFICATION</scope>
</reference>
<keyword evidence="3 6" id="KW-0812">Transmembrane</keyword>
<protein>
    <submittedName>
        <fullName evidence="7">Uncharacterized protein</fullName>
    </submittedName>
</protein>
<dbReference type="Ensembl" id="ENSSANT00000079196.1">
    <property type="protein sequence ID" value="ENSSANP00000074474.1"/>
    <property type="gene ID" value="ENSSANG00000037141.1"/>
</dbReference>
<evidence type="ECO:0000256" key="3">
    <source>
        <dbReference type="ARBA" id="ARBA00022692"/>
    </source>
</evidence>